<gene>
    <name evidence="3" type="ORF">EV193_105136</name>
</gene>
<evidence type="ECO:0000256" key="2">
    <source>
        <dbReference type="SAM" id="Phobius"/>
    </source>
</evidence>
<evidence type="ECO:0000256" key="1">
    <source>
        <dbReference type="SAM" id="MobiDB-lite"/>
    </source>
</evidence>
<feature type="compositionally biased region" description="Low complexity" evidence="1">
    <location>
        <begin position="53"/>
        <end position="75"/>
    </location>
</feature>
<keyword evidence="2" id="KW-0812">Transmembrane</keyword>
<protein>
    <recommendedName>
        <fullName evidence="5">DUF3558 domain-containing protein</fullName>
    </recommendedName>
</protein>
<proteinExistence type="predicted"/>
<dbReference type="Proteomes" id="UP000294257">
    <property type="component" value="Unassembled WGS sequence"/>
</dbReference>
<feature type="region of interest" description="Disordered" evidence="1">
    <location>
        <begin position="41"/>
        <end position="83"/>
    </location>
</feature>
<name>A0A4Q7KLN7_9PSEU</name>
<keyword evidence="4" id="KW-1185">Reference proteome</keyword>
<evidence type="ECO:0000313" key="3">
    <source>
        <dbReference type="EMBL" id="RZS37578.1"/>
    </source>
</evidence>
<dbReference type="EMBL" id="SGWQ01000005">
    <property type="protein sequence ID" value="RZS37578.1"/>
    <property type="molecule type" value="Genomic_DNA"/>
</dbReference>
<comment type="caution">
    <text evidence="3">The sequence shown here is derived from an EMBL/GenBank/DDBJ whole genome shotgun (WGS) entry which is preliminary data.</text>
</comment>
<evidence type="ECO:0008006" key="5">
    <source>
        <dbReference type="Google" id="ProtNLM"/>
    </source>
</evidence>
<organism evidence="3 4">
    <name type="scientific">Herbihabitans rhizosphaerae</name>
    <dbReference type="NCBI Taxonomy" id="1872711"/>
    <lineage>
        <taxon>Bacteria</taxon>
        <taxon>Bacillati</taxon>
        <taxon>Actinomycetota</taxon>
        <taxon>Actinomycetes</taxon>
        <taxon>Pseudonocardiales</taxon>
        <taxon>Pseudonocardiaceae</taxon>
        <taxon>Herbihabitans</taxon>
    </lineage>
</organism>
<accession>A0A4Q7KLN7</accession>
<dbReference type="RefSeq" id="WP_165401378.1">
    <property type="nucleotide sequence ID" value="NZ_SGWQ01000005.1"/>
</dbReference>
<feature type="transmembrane region" description="Helical" evidence="2">
    <location>
        <begin position="12"/>
        <end position="36"/>
    </location>
</feature>
<evidence type="ECO:0000313" key="4">
    <source>
        <dbReference type="Proteomes" id="UP000294257"/>
    </source>
</evidence>
<keyword evidence="2" id="KW-1133">Transmembrane helix</keyword>
<keyword evidence="2" id="KW-0472">Membrane</keyword>
<reference evidence="3 4" key="1">
    <citation type="submission" date="2019-02" db="EMBL/GenBank/DDBJ databases">
        <title>Genomic Encyclopedia of Type Strains, Phase IV (KMG-IV): sequencing the most valuable type-strain genomes for metagenomic binning, comparative biology and taxonomic classification.</title>
        <authorList>
            <person name="Goeker M."/>
        </authorList>
    </citation>
    <scope>NUCLEOTIDE SEQUENCE [LARGE SCALE GENOMIC DNA]</scope>
    <source>
        <strain evidence="3 4">DSM 101727</strain>
    </source>
</reference>
<sequence>MRQEWQRPRSNTGLIIALVIGLVALAGIGVGLYFAVADDDEKPTAGGSTVSQTTEATPTSEPPATTTTRRTTTTPALPPDKYTRLAPCAEAAPKLPMPPRAPHRDIYQDRHLTWCTWVNAANKDHAKVEWALEPSSRYRSGAAEQRRFFINIRQNKPDAPLPFAELAFFEGKTPVWNCVLYVLDGNVVVTVYLGDKEHPSATCQAEATNIAKAAVEAIPK</sequence>
<dbReference type="AlphaFoldDB" id="A0A4Q7KLN7"/>